<feature type="region of interest" description="Disordered" evidence="2">
    <location>
        <begin position="1185"/>
        <end position="1209"/>
    </location>
</feature>
<dbReference type="GO" id="GO:0030139">
    <property type="term" value="C:endocytic vesicle"/>
    <property type="evidence" value="ECO:0007669"/>
    <property type="project" value="TreeGrafter"/>
</dbReference>
<feature type="compositionally biased region" description="Basic and acidic residues" evidence="2">
    <location>
        <begin position="1882"/>
        <end position="1894"/>
    </location>
</feature>
<dbReference type="GO" id="GO:0006897">
    <property type="term" value="P:endocytosis"/>
    <property type="evidence" value="ECO:0007669"/>
    <property type="project" value="TreeGrafter"/>
</dbReference>
<comment type="caution">
    <text evidence="3">The sequence shown here is derived from an EMBL/GenBank/DDBJ whole genome shotgun (WGS) entry which is preliminary data.</text>
</comment>
<accession>A0A4V4LTC9</accession>
<proteinExistence type="inferred from homology"/>
<evidence type="ECO:0000313" key="4">
    <source>
        <dbReference type="Proteomes" id="UP000310189"/>
    </source>
</evidence>
<dbReference type="Proteomes" id="UP000310189">
    <property type="component" value="Unassembled WGS sequence"/>
</dbReference>
<evidence type="ECO:0000256" key="2">
    <source>
        <dbReference type="SAM" id="MobiDB-lite"/>
    </source>
</evidence>
<dbReference type="PANTHER" id="PTHR21663:SF0">
    <property type="entry name" value="HEAT REPEAT-CONTAINING PROTEIN 5B"/>
    <property type="match status" value="1"/>
</dbReference>
<keyword evidence="4" id="KW-1185">Reference proteome</keyword>
<protein>
    <submittedName>
        <fullName evidence="3">Uncharacterized protein</fullName>
    </submittedName>
</protein>
<comment type="similarity">
    <text evidence="1">Belongs to the HEATR5 family.</text>
</comment>
<dbReference type="SUPFAM" id="SSF48371">
    <property type="entry name" value="ARM repeat"/>
    <property type="match status" value="2"/>
</dbReference>
<dbReference type="GO" id="GO:0016020">
    <property type="term" value="C:membrane"/>
    <property type="evidence" value="ECO:0007669"/>
    <property type="project" value="TreeGrafter"/>
</dbReference>
<evidence type="ECO:0000313" key="3">
    <source>
        <dbReference type="EMBL" id="TIA87413.1"/>
    </source>
</evidence>
<feature type="region of interest" description="Disordered" evidence="2">
    <location>
        <begin position="1882"/>
        <end position="1920"/>
    </location>
</feature>
<sequence length="1920" mass="210931">MVLDKDKLKSNYGNIYLIKFLNNASVDSIEKNTLVDLLINPNQEYPTGRLIRHLIARLILSYDQSSLNIIVGDLASKLPASTTSDKAKSSTLFVLGQIIQNNPGKFSSISADLYNICIKYLRNSNLSSHLRFHSGLVIAKILATTSKALTESHFKELFKYLKTLMTDKSYPVQRISTKCIANLSSFTNHLSSGTDIEQVVGICIKTADIVDQQTRQQHTALAAQLLASTQFKVKQHQQSTLLSAKGLKRDKKNSNEVEKEEVSNTSVVGLMPLKDMLSILSNQFSKGSRRVKVIVIDIYASLFSLMGSKWVESNYQLVVDHLLCSVMDADIPRNSDLLTVRSSLSILLRDHIGKSLLSEQGQGLALNVLIDNFLMRYTRDGLTQPKYSEHSLTLVVEESIGLLDQLGSAPIQAQDSLPNVIIKLLAHPSFSVQVAVSRLFYQFHLLSPNDLEASLGKLIGLLDKKLAHLRTPNASPDVAYASIGYACATGSLIGLFRLRPLNAPVEVPFKVFELAQSILKTAGECEFDQASIHIQVAWLLIDFLMSVGPQFVSSIISQLMLLWRNSLAKIDMQSNPPKSQIEWTFLLHIRECALTALLSYLKFNSSTLLNADSSRKLVSLLVNTLAFSNSFTHTNAPLLKDQIPTGACAHPNIGLLDRDVLLKRRIFQCAVSLEGTASADNLSAFIEAAFLAFGDPERYAGSAAQAAIASGSGSSGSFAFIWSVSDGYGYGLTSLYDVNVPEGSNQISEKLAKELKIRKPSPSAHEHDIVNLFENQPSSATPQPAPATGLVDAAISFFSHRLTDLDSTSMIKLFDHIRAAVKNPKLDRNPGRKMAIMVNTLVAVLGFLSNGKSRKLRTVLSVAPIRNTLQELFEDAITNDDAALRRLGAESLGRLIALTADRSFMTTQSRFYLDMIVNNRGPSIRSGSALALSEIYKQVGGMAAGPLLNSICEILTSLASDSHPEVHYYSLEAFYNIVEAAGSAFSPYVTRTLGLLASIHNWESHEPEGGQTILSTNSRSDYPLYKVLCKILDAIIGILGPEINEMNDVRDLLFLLVKQMMKENDDLVRGNALRSLQHFVMFAPDHTDIPTLLRTFQSALKSSNTVIRTSSINGLYQLSQKYVKEISQIGGDRLVEDLFVMLDKESDHEGLKLLILSWLKQTCESNAEGWLSICQKVFTKASQGSIGSVSKDKGEREDDEEVQGLGAAKEEDQSTLSSWQTQLFALDCVHALILSEYSREVKLNVARSLQGRVADLIKLAFVASTSRVELIRIRGLVVLRDVIETFAHFKDGHDDEASLLEQHQAPITAALTPAFGSDTTPDIIATAIQVCATFVKSGIVQDASNMGRVLKLLTSALRRFKGDSDKTLPIGEVGDLCSTANEMLKVSTLAAWAELGLVKSTKPYLKDVLEPLWNDLLPMWAQTIQQYAEMKEGVLNEDVLSQQILLPYHELQWLKITNAFVVSLGTSPAAIQKYVQSNARVDGSVQLRVLYGIASATLIEHTDNVHISLVALNTIAMLIRHPESDDWILNESIFDELLGLLWRIVTTAAPRTSGRALELLGEICNVYGEKLIDNVEIPSSPDSQFGKTLPRKSKITKCLQLAYSALSGCLDENRQLIICSMEHKAYIARSSVLAYLDICSTLAATTRVETLGILLHKYAELLRREDGSIHLIAVLLPLLRNVLLLSESLNGENLVIMGKTVHGFLSFALQTIDEVKTREGPAIIAKRKYSILVAISILASASKPIAVSKEVVEHLCDILVDYVLLAETEDDNHKALIGSIIRGFSSQAENIYYSYMAVYLVKSLNANTVEPTSQAYTLYKAIIRSKVLGKQQAQLYGKLINSCLRCLKNNTSEMAAADCLLDMASADAAAFKTASSRIEGSDKPLLESAMRDAVARQSGSTNKNTKNEATQPSISLKAFK</sequence>
<dbReference type="GO" id="GO:0008104">
    <property type="term" value="P:intracellular protein localization"/>
    <property type="evidence" value="ECO:0007669"/>
    <property type="project" value="TreeGrafter"/>
</dbReference>
<dbReference type="Gene3D" id="1.25.10.10">
    <property type="entry name" value="Leucine-rich Repeat Variant"/>
    <property type="match status" value="2"/>
</dbReference>
<feature type="compositionally biased region" description="Polar residues" evidence="2">
    <location>
        <begin position="1897"/>
        <end position="1914"/>
    </location>
</feature>
<dbReference type="InterPro" id="IPR011989">
    <property type="entry name" value="ARM-like"/>
</dbReference>
<evidence type="ECO:0000256" key="1">
    <source>
        <dbReference type="ARBA" id="ARBA00008304"/>
    </source>
</evidence>
<dbReference type="InterPro" id="IPR046837">
    <property type="entry name" value="Laa1/Sip1/HEATR5-like_HEAT"/>
</dbReference>
<reference evidence="3 4" key="1">
    <citation type="submission" date="2019-03" db="EMBL/GenBank/DDBJ databases">
        <title>Sequencing 23 genomes of Wallemia ichthyophaga.</title>
        <authorList>
            <person name="Gostincar C."/>
        </authorList>
    </citation>
    <scope>NUCLEOTIDE SEQUENCE [LARGE SCALE GENOMIC DNA]</scope>
    <source>
        <strain evidence="3 4">EXF-5753</strain>
    </source>
</reference>
<dbReference type="GO" id="GO:0042147">
    <property type="term" value="P:retrograde transport, endosome to Golgi"/>
    <property type="evidence" value="ECO:0007669"/>
    <property type="project" value="TreeGrafter"/>
</dbReference>
<name>A0A4V4LTC9_9BASI</name>
<dbReference type="EMBL" id="SPNW01000056">
    <property type="protein sequence ID" value="TIA87413.1"/>
    <property type="molecule type" value="Genomic_DNA"/>
</dbReference>
<dbReference type="PANTHER" id="PTHR21663">
    <property type="entry name" value="HYPOTHETICAL HEAT DOMAIN-CONTAINING"/>
    <property type="match status" value="1"/>
</dbReference>
<gene>
    <name evidence="3" type="ORF">E3P99_03185</name>
</gene>
<dbReference type="OrthoDB" id="192608at2759"/>
<dbReference type="GO" id="GO:0005794">
    <property type="term" value="C:Golgi apparatus"/>
    <property type="evidence" value="ECO:0007669"/>
    <property type="project" value="TreeGrafter"/>
</dbReference>
<dbReference type="InterPro" id="IPR040108">
    <property type="entry name" value="Laa1/Sip1/HEATR5"/>
</dbReference>
<organism evidence="3 4">
    <name type="scientific">Wallemia hederae</name>
    <dbReference type="NCBI Taxonomy" id="1540922"/>
    <lineage>
        <taxon>Eukaryota</taxon>
        <taxon>Fungi</taxon>
        <taxon>Dikarya</taxon>
        <taxon>Basidiomycota</taxon>
        <taxon>Wallemiomycotina</taxon>
        <taxon>Wallemiomycetes</taxon>
        <taxon>Wallemiales</taxon>
        <taxon>Wallemiaceae</taxon>
        <taxon>Wallemia</taxon>
    </lineage>
</organism>
<dbReference type="GO" id="GO:0005829">
    <property type="term" value="C:cytosol"/>
    <property type="evidence" value="ECO:0007669"/>
    <property type="project" value="GOC"/>
</dbReference>
<dbReference type="InterPro" id="IPR016024">
    <property type="entry name" value="ARM-type_fold"/>
</dbReference>
<dbReference type="Pfam" id="PF20210">
    <property type="entry name" value="Laa1_Sip1_HTR5"/>
    <property type="match status" value="1"/>
</dbReference>